<sequence>MTERSIHCTFHHVSPDLVRIISSSLSIQSLSKSKDNQYTYTCSLSSARHIRSILADSLGEYPQIWFSIDHTNRSTSNLFKTSQSVDQLYFGSLLSTEKFLIHSTPLDRRTPWTIRIDPKQTLVLQSSDEQLSIPMKFLQKDVLVIDSEDFSEMIFSYNSISIDRPAKLYGNHPLIRSLNQCSDFLICLSPKSQVDAFLDNLQLNYHFRIFYTTLTVQVNISQWSMHYFDDYRTDYSRYALSMLHSLGYVFDDKYLNSKTLQNQMKQLAEKDEQQFYQIALKVYYELKKCHWLDLTKLFQQTSVKISSNDDKALYVSVVHLTPTRLLIMPKEKSKGHRIIRHPHFQGIDEFCLVYIKPDPPNIYLNDNYQLIEYFQDLFEQGIDLNGVKYHLFGSSNSQLKEHSFWFIKASSLDEIHRKRQVLGQLDQIRNLGTYVARLGLWFSKTDPTNIQLTYCSNESEFHRRIRQREVCVMMIEDIERNNYCFTDGCGLVSKGLAKLISERQEKLDCVPSAYQIRMAGCKGLIIIDPQSTYEQFHIKIRPSMKKFECDHWFLDICGHSRATPSRLNNQFIWLLSDLGVPDKTFFQLQQRWFSKKPSSSNYSDDLLKNKIPLPVNECRYIYGCALESQLQEGQCFLRYEVLNNYGKSFTNRKFECVRGRIIVTKNPCPYAGDMLELWAVDLPELYHLNDVIVFSVRGERECFFFCVSISCQREEKLSGPDFNKIAGSDLDGDGYFVYWGEELRLNHQVSPLDYTPDEKQYQSSPICPNDVIRYCLSTLNATNSGEIYNLHAVIVDKNYENCARRTCQPLAIELARMFSSSVDSGKTGYVVDKKRIQQLRATYAKKYPDFLGKDKKRSYESTSIVGKLYQNALKYINGKTNELENIFAQLNLNKTQDEVKITTDQPARTSSKTSAHLHPGSPLSPIQNFDLTTNDDSNLSINEIPPQFILIDGMASSSSPIRLSSSPKPFYVEHGDLVRFRIELPLFSSSPSLSSLFINQLSSLQPTINPNQFSTFVISFGYIYLLKYPEQRFASSDYPKTLDCLLNQHFLPSLSTTFLPSTILERIEITEDNSHCLQQVFYKPNHRIKREFIELISDSLYLIFPWFKMKFIEHQREIILICFNLDSQQEIFVHFDKSGRIKSIEILPKLFFKCFHQQTSSHRLDILYEFRSYSTIPPQNYSSIFKHQTLLDPTQPLTLPFEKGIIPIISYSRINNSFQSDNIQVHIQRIYSPIHYKNDDFYKLRCVLGYLEQEQQRSIELRVEMSRKEDFNRDKLRYIMSLAVELSQMLE</sequence>
<feature type="domain" description="RDRP core" evidence="2">
    <location>
        <begin position="605"/>
        <end position="871"/>
    </location>
</feature>
<keyword evidence="4" id="KW-1185">Reference proteome</keyword>
<keyword evidence="1" id="KW-0548">Nucleotidyltransferase</keyword>
<dbReference type="GO" id="GO:0031380">
    <property type="term" value="C:nuclear RNA-directed RNA polymerase complex"/>
    <property type="evidence" value="ECO:0007669"/>
    <property type="project" value="TreeGrafter"/>
</dbReference>
<dbReference type="PANTHER" id="PTHR23079:SF55">
    <property type="entry name" value="RNA-DIRECTED RNA POLYMERASE"/>
    <property type="match status" value="1"/>
</dbReference>
<dbReference type="GO" id="GO:0003723">
    <property type="term" value="F:RNA binding"/>
    <property type="evidence" value="ECO:0007669"/>
    <property type="project" value="UniProtKB-KW"/>
</dbReference>
<name>A0A815NIP2_ADIRI</name>
<protein>
    <recommendedName>
        <fullName evidence="1">RNA-dependent RNA polymerase</fullName>
        <ecNumber evidence="1">2.7.7.48</ecNumber>
    </recommendedName>
</protein>
<dbReference type="Pfam" id="PF05183">
    <property type="entry name" value="RdRP"/>
    <property type="match status" value="2"/>
</dbReference>
<keyword evidence="1" id="KW-0808">Transferase</keyword>
<dbReference type="PANTHER" id="PTHR23079">
    <property type="entry name" value="RNA-DEPENDENT RNA POLYMERASE"/>
    <property type="match status" value="1"/>
</dbReference>
<reference evidence="3" key="1">
    <citation type="submission" date="2021-02" db="EMBL/GenBank/DDBJ databases">
        <authorList>
            <person name="Nowell W R."/>
        </authorList>
    </citation>
    <scope>NUCLEOTIDE SEQUENCE</scope>
</reference>
<dbReference type="InterPro" id="IPR057596">
    <property type="entry name" value="RDRP_core"/>
</dbReference>
<comment type="caution">
    <text evidence="3">The sequence shown here is derived from an EMBL/GenBank/DDBJ whole genome shotgun (WGS) entry which is preliminary data.</text>
</comment>
<keyword evidence="1" id="KW-0694">RNA-binding</keyword>
<keyword evidence="1" id="KW-0696">RNA-directed RNA polymerase</keyword>
<evidence type="ECO:0000313" key="3">
    <source>
        <dbReference type="EMBL" id="CAF1435148.1"/>
    </source>
</evidence>
<comment type="similarity">
    <text evidence="1">Belongs to the RdRP family.</text>
</comment>
<evidence type="ECO:0000256" key="1">
    <source>
        <dbReference type="RuleBase" id="RU363098"/>
    </source>
</evidence>
<dbReference type="EC" id="2.7.7.48" evidence="1"/>
<proteinExistence type="inferred from homology"/>
<dbReference type="EMBL" id="CAJNOR010003656">
    <property type="protein sequence ID" value="CAF1435148.1"/>
    <property type="molecule type" value="Genomic_DNA"/>
</dbReference>
<dbReference type="GO" id="GO:0003968">
    <property type="term" value="F:RNA-directed RNA polymerase activity"/>
    <property type="evidence" value="ECO:0007669"/>
    <property type="project" value="UniProtKB-KW"/>
</dbReference>
<organism evidence="3 4">
    <name type="scientific">Adineta ricciae</name>
    <name type="common">Rotifer</name>
    <dbReference type="NCBI Taxonomy" id="249248"/>
    <lineage>
        <taxon>Eukaryota</taxon>
        <taxon>Metazoa</taxon>
        <taxon>Spiralia</taxon>
        <taxon>Gnathifera</taxon>
        <taxon>Rotifera</taxon>
        <taxon>Eurotatoria</taxon>
        <taxon>Bdelloidea</taxon>
        <taxon>Adinetida</taxon>
        <taxon>Adinetidae</taxon>
        <taxon>Adineta</taxon>
    </lineage>
</organism>
<dbReference type="Proteomes" id="UP000663828">
    <property type="component" value="Unassembled WGS sequence"/>
</dbReference>
<gene>
    <name evidence="3" type="ORF">XAT740_LOCUS36001</name>
</gene>
<dbReference type="GO" id="GO:0030422">
    <property type="term" value="P:siRNA processing"/>
    <property type="evidence" value="ECO:0007669"/>
    <property type="project" value="TreeGrafter"/>
</dbReference>
<evidence type="ECO:0000313" key="4">
    <source>
        <dbReference type="Proteomes" id="UP000663828"/>
    </source>
</evidence>
<dbReference type="InterPro" id="IPR007855">
    <property type="entry name" value="RDRP"/>
</dbReference>
<comment type="catalytic activity">
    <reaction evidence="1">
        <text>RNA(n) + a ribonucleoside 5'-triphosphate = RNA(n+1) + diphosphate</text>
        <dbReference type="Rhea" id="RHEA:21248"/>
        <dbReference type="Rhea" id="RHEA-COMP:14527"/>
        <dbReference type="Rhea" id="RHEA-COMP:17342"/>
        <dbReference type="ChEBI" id="CHEBI:33019"/>
        <dbReference type="ChEBI" id="CHEBI:61557"/>
        <dbReference type="ChEBI" id="CHEBI:140395"/>
        <dbReference type="EC" id="2.7.7.48"/>
    </reaction>
</comment>
<evidence type="ECO:0000259" key="2">
    <source>
        <dbReference type="Pfam" id="PF05183"/>
    </source>
</evidence>
<feature type="domain" description="RDRP core" evidence="2">
    <location>
        <begin position="320"/>
        <end position="592"/>
    </location>
</feature>
<accession>A0A815NIP2</accession>